<proteinExistence type="inferred from homology"/>
<dbReference type="InterPro" id="IPR007348">
    <property type="entry name" value="CopC_dom"/>
</dbReference>
<feature type="signal peptide" evidence="7">
    <location>
        <begin position="1"/>
        <end position="31"/>
    </location>
</feature>
<organism evidence="9 10">
    <name type="scientific">Paracidovorax wautersii</name>
    <dbReference type="NCBI Taxonomy" id="1177982"/>
    <lineage>
        <taxon>Bacteria</taxon>
        <taxon>Pseudomonadati</taxon>
        <taxon>Pseudomonadota</taxon>
        <taxon>Betaproteobacteria</taxon>
        <taxon>Burkholderiales</taxon>
        <taxon>Comamonadaceae</taxon>
        <taxon>Paracidovorax</taxon>
    </lineage>
</organism>
<evidence type="ECO:0000256" key="4">
    <source>
        <dbReference type="ARBA" id="ARBA00022729"/>
    </source>
</evidence>
<dbReference type="PANTHER" id="PTHR34820">
    <property type="entry name" value="INNER MEMBRANE PROTEIN YEBZ"/>
    <property type="match status" value="1"/>
</dbReference>
<dbReference type="AlphaFoldDB" id="A0A7V8JQ84"/>
<dbReference type="SUPFAM" id="SSF81296">
    <property type="entry name" value="E set domains"/>
    <property type="match status" value="1"/>
</dbReference>
<evidence type="ECO:0000256" key="5">
    <source>
        <dbReference type="ARBA" id="ARBA00022764"/>
    </source>
</evidence>
<evidence type="ECO:0000256" key="6">
    <source>
        <dbReference type="ARBA" id="ARBA00023008"/>
    </source>
</evidence>
<dbReference type="InterPro" id="IPR047685">
    <property type="entry name" value="CopC-like"/>
</dbReference>
<dbReference type="Proteomes" id="UP000461670">
    <property type="component" value="Unassembled WGS sequence"/>
</dbReference>
<evidence type="ECO:0000256" key="2">
    <source>
        <dbReference type="ARBA" id="ARBA00010509"/>
    </source>
</evidence>
<evidence type="ECO:0000259" key="8">
    <source>
        <dbReference type="Pfam" id="PF04234"/>
    </source>
</evidence>
<dbReference type="GO" id="GO:0005886">
    <property type="term" value="C:plasma membrane"/>
    <property type="evidence" value="ECO:0007669"/>
    <property type="project" value="TreeGrafter"/>
</dbReference>
<sequence>MSKMTAFRAARHCALALSCALAVLAAPAAWAHAHLQQSVPAANAAVAAPARIELRFNEALVERFAKVTLQFLGTDGKGQPQDVDGVALAFADDKRGVIATPAQPLPAGRYRVLWRVVSADTHPIKGQFEFTVK</sequence>
<reference evidence="10" key="1">
    <citation type="journal article" date="2020" name="MBio">
        <title>Horizontal gene transfer to a defensive symbiont with a reduced genome amongst a multipartite beetle microbiome.</title>
        <authorList>
            <person name="Waterworth S.C."/>
            <person name="Florez L.V."/>
            <person name="Rees E.R."/>
            <person name="Hertweck C."/>
            <person name="Kaltenpoth M."/>
            <person name="Kwan J.C."/>
        </authorList>
    </citation>
    <scope>NUCLEOTIDE SEQUENCE [LARGE SCALE GENOMIC DNA]</scope>
</reference>
<dbReference type="InterPro" id="IPR032694">
    <property type="entry name" value="CopC/D"/>
</dbReference>
<evidence type="ECO:0000256" key="3">
    <source>
        <dbReference type="ARBA" id="ARBA00022723"/>
    </source>
</evidence>
<dbReference type="EMBL" id="WNDQ01000024">
    <property type="protein sequence ID" value="KAF1021251.1"/>
    <property type="molecule type" value="Genomic_DNA"/>
</dbReference>
<dbReference type="Pfam" id="PF04234">
    <property type="entry name" value="CopC"/>
    <property type="match status" value="1"/>
</dbReference>
<comment type="similarity">
    <text evidence="2">Belongs to the CopC family.</text>
</comment>
<name>A0A7V8JQ84_9BURK</name>
<evidence type="ECO:0000256" key="7">
    <source>
        <dbReference type="SAM" id="SignalP"/>
    </source>
</evidence>
<feature type="domain" description="CopC" evidence="8">
    <location>
        <begin position="32"/>
        <end position="132"/>
    </location>
</feature>
<dbReference type="NCBIfam" id="NF033814">
    <property type="entry name" value="copper_CopC"/>
    <property type="match status" value="1"/>
</dbReference>
<evidence type="ECO:0000256" key="1">
    <source>
        <dbReference type="ARBA" id="ARBA00004418"/>
    </source>
</evidence>
<dbReference type="InterPro" id="IPR014755">
    <property type="entry name" value="Cu-Rt/internalin_Ig-like"/>
</dbReference>
<dbReference type="InterPro" id="IPR014756">
    <property type="entry name" value="Ig_E-set"/>
</dbReference>
<dbReference type="GO" id="GO:0042597">
    <property type="term" value="C:periplasmic space"/>
    <property type="evidence" value="ECO:0007669"/>
    <property type="project" value="UniProtKB-SubCell"/>
</dbReference>
<evidence type="ECO:0000313" key="9">
    <source>
        <dbReference type="EMBL" id="KAF1021251.1"/>
    </source>
</evidence>
<keyword evidence="3" id="KW-0479">Metal-binding</keyword>
<dbReference type="GO" id="GO:0005507">
    <property type="term" value="F:copper ion binding"/>
    <property type="evidence" value="ECO:0007669"/>
    <property type="project" value="InterPro"/>
</dbReference>
<keyword evidence="5" id="KW-0574">Periplasm</keyword>
<keyword evidence="6" id="KW-0186">Copper</keyword>
<dbReference type="GO" id="GO:0006825">
    <property type="term" value="P:copper ion transport"/>
    <property type="evidence" value="ECO:0007669"/>
    <property type="project" value="InterPro"/>
</dbReference>
<dbReference type="GO" id="GO:0046688">
    <property type="term" value="P:response to copper ion"/>
    <property type="evidence" value="ECO:0007669"/>
    <property type="project" value="InterPro"/>
</dbReference>
<gene>
    <name evidence="9" type="primary">pcoC</name>
    <name evidence="9" type="ORF">GAK30_02014</name>
</gene>
<dbReference type="Gene3D" id="2.60.40.1220">
    <property type="match status" value="1"/>
</dbReference>
<protein>
    <submittedName>
        <fullName evidence="9">Copper resistance protein C</fullName>
    </submittedName>
</protein>
<comment type="caution">
    <text evidence="9">The sequence shown here is derived from an EMBL/GenBank/DDBJ whole genome shotgun (WGS) entry which is preliminary data.</text>
</comment>
<dbReference type="PANTHER" id="PTHR34820:SF4">
    <property type="entry name" value="INNER MEMBRANE PROTEIN YEBZ"/>
    <property type="match status" value="1"/>
</dbReference>
<keyword evidence="4 7" id="KW-0732">Signal</keyword>
<evidence type="ECO:0000313" key="10">
    <source>
        <dbReference type="Proteomes" id="UP000461670"/>
    </source>
</evidence>
<comment type="subcellular location">
    <subcellularLocation>
        <location evidence="1">Periplasm</location>
    </subcellularLocation>
</comment>
<feature type="chain" id="PRO_5030706921" evidence="7">
    <location>
        <begin position="32"/>
        <end position="133"/>
    </location>
</feature>
<accession>A0A7V8JQ84</accession>